<protein>
    <submittedName>
        <fullName evidence="1">Uncharacterized protein</fullName>
    </submittedName>
</protein>
<keyword evidence="2" id="KW-1185">Reference proteome</keyword>
<sequence length="78" mass="8159">MQCDLTGEGQRRADTPAGSAAAATYGLGVTDMKALSILLHDGREVVVTVDLAGLAARENVCLSIGARDSPAHDLRRRP</sequence>
<accession>A0A0D8BLP9</accession>
<reference evidence="1 2" key="2">
    <citation type="journal article" date="2016" name="Genome Announc.">
        <title>Permanent Draft Genome Sequences for Two Variants of Frankia sp. Strain CpI1, the First Frankia Strain Isolated from Root Nodules of Comptonia peregrina.</title>
        <authorList>
            <person name="Oshone R."/>
            <person name="Hurst S.G.IV."/>
            <person name="Abebe-Akele F."/>
            <person name="Simpson S."/>
            <person name="Morris K."/>
            <person name="Thomas W.K."/>
            <person name="Tisa L.S."/>
        </authorList>
    </citation>
    <scope>NUCLEOTIDE SEQUENCE [LARGE SCALE GENOMIC DNA]</scope>
    <source>
        <strain evidence="2">CpI1-S</strain>
    </source>
</reference>
<organism evidence="1 2">
    <name type="scientific">Frankia torreyi</name>
    <dbReference type="NCBI Taxonomy" id="1856"/>
    <lineage>
        <taxon>Bacteria</taxon>
        <taxon>Bacillati</taxon>
        <taxon>Actinomycetota</taxon>
        <taxon>Actinomycetes</taxon>
        <taxon>Frankiales</taxon>
        <taxon>Frankiaceae</taxon>
        <taxon>Frankia</taxon>
    </lineage>
</organism>
<proteinExistence type="predicted"/>
<evidence type="ECO:0000313" key="1">
    <source>
        <dbReference type="EMBL" id="KJE25183.1"/>
    </source>
</evidence>
<evidence type="ECO:0000313" key="2">
    <source>
        <dbReference type="Proteomes" id="UP000032545"/>
    </source>
</evidence>
<dbReference type="AlphaFoldDB" id="A0A0D8BLP9"/>
<dbReference type="Proteomes" id="UP000032545">
    <property type="component" value="Unassembled WGS sequence"/>
</dbReference>
<comment type="caution">
    <text evidence="1">The sequence shown here is derived from an EMBL/GenBank/DDBJ whole genome shotgun (WGS) entry which is preliminary data.</text>
</comment>
<gene>
    <name evidence="1" type="ORF">FF36_00316</name>
</gene>
<dbReference type="PATRIC" id="fig|1502723.3.peg.355"/>
<name>A0A0D8BLP9_9ACTN</name>
<dbReference type="EMBL" id="JYFN01000002">
    <property type="protein sequence ID" value="KJE25183.1"/>
    <property type="molecule type" value="Genomic_DNA"/>
</dbReference>
<reference evidence="2" key="1">
    <citation type="submission" date="2015-02" db="EMBL/GenBank/DDBJ databases">
        <title>Draft Genome of Frankia sp. CpI1-S.</title>
        <authorList>
            <person name="Oshone R.T."/>
            <person name="Ngom M."/>
            <person name="Ghodhbane-Gtari F."/>
            <person name="Gtari M."/>
            <person name="Morris K."/>
            <person name="Thomas K."/>
            <person name="Sen A."/>
            <person name="Tisa L.S."/>
        </authorList>
    </citation>
    <scope>NUCLEOTIDE SEQUENCE [LARGE SCALE GENOMIC DNA]</scope>
    <source>
        <strain evidence="2">CpI1-S</strain>
    </source>
</reference>